<dbReference type="PROSITE" id="PS00211">
    <property type="entry name" value="ABC_TRANSPORTER_1"/>
    <property type="match status" value="1"/>
</dbReference>
<dbReference type="PANTHER" id="PTHR43553">
    <property type="entry name" value="HEAVY METAL TRANSPORTER"/>
    <property type="match status" value="1"/>
</dbReference>
<dbReference type="InterPro" id="IPR015856">
    <property type="entry name" value="ABC_transpr_CbiO/EcfA_su"/>
</dbReference>
<evidence type="ECO:0000256" key="6">
    <source>
        <dbReference type="ARBA" id="ARBA00022840"/>
    </source>
</evidence>
<dbReference type="GO" id="GO:0042626">
    <property type="term" value="F:ATPase-coupled transmembrane transporter activity"/>
    <property type="evidence" value="ECO:0007669"/>
    <property type="project" value="TreeGrafter"/>
</dbReference>
<evidence type="ECO:0000256" key="8">
    <source>
        <dbReference type="ARBA" id="ARBA00023136"/>
    </source>
</evidence>
<dbReference type="InterPro" id="IPR017871">
    <property type="entry name" value="ABC_transporter-like_CS"/>
</dbReference>
<dbReference type="AlphaFoldDB" id="A0A9Q8ZPG8"/>
<keyword evidence="11" id="KW-1185">Reference proteome</keyword>
<reference evidence="10" key="1">
    <citation type="submission" date="2022-05" db="EMBL/GenBank/DDBJ databases">
        <authorList>
            <person name="Oliphant S.A."/>
            <person name="Watson-Haigh N.S."/>
            <person name="Sumby K.M."/>
            <person name="Gardner J.M."/>
            <person name="Jiranek V."/>
        </authorList>
    </citation>
    <scope>NUCLEOTIDE SEQUENCE</scope>
    <source>
        <strain evidence="10">KI4_B1</strain>
    </source>
</reference>
<dbReference type="InterPro" id="IPR003439">
    <property type="entry name" value="ABC_transporter-like_ATP-bd"/>
</dbReference>
<dbReference type="GO" id="GO:0005524">
    <property type="term" value="F:ATP binding"/>
    <property type="evidence" value="ECO:0007669"/>
    <property type="project" value="UniProtKB-KW"/>
</dbReference>
<dbReference type="RefSeq" id="WP_252766687.1">
    <property type="nucleotide sequence ID" value="NZ_CP097119.1"/>
</dbReference>
<evidence type="ECO:0000256" key="7">
    <source>
        <dbReference type="ARBA" id="ARBA00022967"/>
    </source>
</evidence>
<comment type="similarity">
    <text evidence="2">Belongs to the ABC transporter superfamily.</text>
</comment>
<evidence type="ECO:0000256" key="4">
    <source>
        <dbReference type="ARBA" id="ARBA00022475"/>
    </source>
</evidence>
<dbReference type="GO" id="GO:0016887">
    <property type="term" value="F:ATP hydrolysis activity"/>
    <property type="evidence" value="ECO:0007669"/>
    <property type="project" value="InterPro"/>
</dbReference>
<dbReference type="InterPro" id="IPR050095">
    <property type="entry name" value="ECF_ABC_transporter_ATP-bd"/>
</dbReference>
<evidence type="ECO:0000313" key="11">
    <source>
        <dbReference type="Proteomes" id="UP001055911"/>
    </source>
</evidence>
<evidence type="ECO:0000256" key="2">
    <source>
        <dbReference type="ARBA" id="ARBA00005417"/>
    </source>
</evidence>
<name>A0A9Q8ZPG8_9LACO</name>
<dbReference type="CDD" id="cd03225">
    <property type="entry name" value="ABC_cobalt_CbiO_domain1"/>
    <property type="match status" value="1"/>
</dbReference>
<proteinExistence type="inferred from homology"/>
<keyword evidence="7" id="KW-1278">Translocase</keyword>
<dbReference type="PANTHER" id="PTHR43553:SF27">
    <property type="entry name" value="ENERGY-COUPLING FACTOR TRANSPORTER ATP-BINDING PROTEIN ECFA2"/>
    <property type="match status" value="1"/>
</dbReference>
<dbReference type="Proteomes" id="UP001055911">
    <property type="component" value="Chromosome"/>
</dbReference>
<organism evidence="10 11">
    <name type="scientific">Fructilactobacillus cliffordii</name>
    <dbReference type="NCBI Taxonomy" id="2940299"/>
    <lineage>
        <taxon>Bacteria</taxon>
        <taxon>Bacillati</taxon>
        <taxon>Bacillota</taxon>
        <taxon>Bacilli</taxon>
        <taxon>Lactobacillales</taxon>
        <taxon>Lactobacillaceae</taxon>
        <taxon>Fructilactobacillus</taxon>
    </lineage>
</organism>
<dbReference type="PROSITE" id="PS50893">
    <property type="entry name" value="ABC_TRANSPORTER_2"/>
    <property type="match status" value="1"/>
</dbReference>
<comment type="subcellular location">
    <subcellularLocation>
        <location evidence="1">Cell membrane</location>
        <topology evidence="1">Peripheral membrane protein</topology>
    </subcellularLocation>
</comment>
<gene>
    <name evidence="10" type="ORF">M3M40_06770</name>
</gene>
<evidence type="ECO:0000256" key="1">
    <source>
        <dbReference type="ARBA" id="ARBA00004202"/>
    </source>
</evidence>
<feature type="domain" description="ABC transporter" evidence="9">
    <location>
        <begin position="3"/>
        <end position="242"/>
    </location>
</feature>
<dbReference type="GO" id="GO:0043190">
    <property type="term" value="C:ATP-binding cassette (ABC) transporter complex"/>
    <property type="evidence" value="ECO:0007669"/>
    <property type="project" value="TreeGrafter"/>
</dbReference>
<dbReference type="EMBL" id="CP097119">
    <property type="protein sequence ID" value="USS89170.1"/>
    <property type="molecule type" value="Genomic_DNA"/>
</dbReference>
<dbReference type="Pfam" id="PF00005">
    <property type="entry name" value="ABC_tran"/>
    <property type="match status" value="1"/>
</dbReference>
<dbReference type="SUPFAM" id="SSF52540">
    <property type="entry name" value="P-loop containing nucleoside triphosphate hydrolases"/>
    <property type="match status" value="1"/>
</dbReference>
<evidence type="ECO:0000256" key="3">
    <source>
        <dbReference type="ARBA" id="ARBA00022448"/>
    </source>
</evidence>
<sequence>MAIEIKNLTHWYLDQPTAALQSISLTIPDHEITAIVGKTGSGKSTLIKHLNGLLQPTTGEIEIVGQRLTQRSSARDLQRVRQQVGMVFQNPAQQLFAKTVLDDVMAGPVALGMERDQAQQRAQTALQLVHFPVRLQSQDPVLLSGGQQRRAAIAGVLALEPQVVIFDEPTAGLDAQGQRELLHLLRDLQSTGRTIIMVTHEMDLVAQLASHVVVLANGQLAFAGAPRTLFQSEPELVQSTNLVPPESLQVVQTLAPTTPRSELPLIETELQRWLLRYLGRDDDHGSTSG</sequence>
<keyword evidence="5" id="KW-0547">Nucleotide-binding</keyword>
<evidence type="ECO:0000313" key="10">
    <source>
        <dbReference type="EMBL" id="USS89170.1"/>
    </source>
</evidence>
<dbReference type="InterPro" id="IPR027417">
    <property type="entry name" value="P-loop_NTPase"/>
</dbReference>
<protein>
    <submittedName>
        <fullName evidence="10">Energy-coupling factor ABC transporter ATP-binding protein</fullName>
    </submittedName>
</protein>
<keyword evidence="4" id="KW-1003">Cell membrane</keyword>
<keyword evidence="8" id="KW-0472">Membrane</keyword>
<dbReference type="SMART" id="SM00382">
    <property type="entry name" value="AAA"/>
    <property type="match status" value="1"/>
</dbReference>
<dbReference type="InterPro" id="IPR003593">
    <property type="entry name" value="AAA+_ATPase"/>
</dbReference>
<dbReference type="FunFam" id="3.40.50.300:FF:000224">
    <property type="entry name" value="Energy-coupling factor transporter ATP-binding protein EcfA"/>
    <property type="match status" value="1"/>
</dbReference>
<evidence type="ECO:0000259" key="9">
    <source>
        <dbReference type="PROSITE" id="PS50893"/>
    </source>
</evidence>
<dbReference type="Gene3D" id="3.40.50.300">
    <property type="entry name" value="P-loop containing nucleotide triphosphate hydrolases"/>
    <property type="match status" value="1"/>
</dbReference>
<evidence type="ECO:0000256" key="5">
    <source>
        <dbReference type="ARBA" id="ARBA00022741"/>
    </source>
</evidence>
<keyword evidence="6 10" id="KW-0067">ATP-binding</keyword>
<accession>A0A9Q8ZPG8</accession>
<keyword evidence="3" id="KW-0813">Transport</keyword>